<proteinExistence type="predicted"/>
<dbReference type="GO" id="GO:0016020">
    <property type="term" value="C:membrane"/>
    <property type="evidence" value="ECO:0007669"/>
    <property type="project" value="UniProtKB-SubCell"/>
</dbReference>
<keyword evidence="2 5" id="KW-0812">Transmembrane</keyword>
<name>A0A0M0K905_9EUKA</name>
<sequence length="322" mass="33874">MPSALTLCTMPALCMMAFSLVAINVVVPVPIVAALQHLAAGIVLSAVAIELLPPILDAPDDALTTFCMTVGFVLGVAFFLLLGVFCHADEHDDDDSSDDHGHSHDAVADSVLTTRYRSESESLSSAPSAATATKSPVPALLGLRRQPSKMGMMREIVENNATKAELPSLRLPSFPFALAVAVCTDAMVDGLLIGIASSSGKSSGLIIALALTVEMAFLGLTFAVSLRKQPWSRSTLAILLPPLLLLLGGAVGDALGAALTDSPPLHTGLLAFGVAALLYLVTEELLLEAHAQGDDHVWWVDACFFAGFGFSLFIEKSMRHLR</sequence>
<evidence type="ECO:0000256" key="4">
    <source>
        <dbReference type="ARBA" id="ARBA00023136"/>
    </source>
</evidence>
<comment type="caution">
    <text evidence="6">The sequence shown here is derived from an EMBL/GenBank/DDBJ whole genome shotgun (WGS) entry which is preliminary data.</text>
</comment>
<evidence type="ECO:0000313" key="7">
    <source>
        <dbReference type="Proteomes" id="UP000037460"/>
    </source>
</evidence>
<accession>A0A0M0K905</accession>
<comment type="subcellular location">
    <subcellularLocation>
        <location evidence="1">Membrane</location>
        <topology evidence="1">Multi-pass membrane protein</topology>
    </subcellularLocation>
</comment>
<evidence type="ECO:0000256" key="2">
    <source>
        <dbReference type="ARBA" id="ARBA00022692"/>
    </source>
</evidence>
<feature type="transmembrane region" description="Helical" evidence="5">
    <location>
        <begin position="38"/>
        <end position="56"/>
    </location>
</feature>
<gene>
    <name evidence="6" type="ORF">Ctob_012354</name>
</gene>
<protein>
    <submittedName>
        <fullName evidence="6">Uncharacterized protein</fullName>
    </submittedName>
</protein>
<dbReference type="OrthoDB" id="46973at2759"/>
<keyword evidence="7" id="KW-1185">Reference proteome</keyword>
<organism evidence="6 7">
    <name type="scientific">Chrysochromulina tobinii</name>
    <dbReference type="NCBI Taxonomy" id="1460289"/>
    <lineage>
        <taxon>Eukaryota</taxon>
        <taxon>Haptista</taxon>
        <taxon>Haptophyta</taxon>
        <taxon>Prymnesiophyceae</taxon>
        <taxon>Prymnesiales</taxon>
        <taxon>Chrysochromulinaceae</taxon>
        <taxon>Chrysochromulina</taxon>
    </lineage>
</organism>
<feature type="transmembrane region" description="Helical" evidence="5">
    <location>
        <begin position="236"/>
        <end position="258"/>
    </location>
</feature>
<feature type="transmembrane region" description="Helical" evidence="5">
    <location>
        <begin position="63"/>
        <end position="85"/>
    </location>
</feature>
<dbReference type="AlphaFoldDB" id="A0A0M0K905"/>
<reference evidence="7" key="1">
    <citation type="journal article" date="2015" name="PLoS Genet.">
        <title>Genome Sequence and Transcriptome Analyses of Chrysochromulina tobin: Metabolic Tools for Enhanced Algal Fitness in the Prominent Order Prymnesiales (Haptophyceae).</title>
        <authorList>
            <person name="Hovde B.T."/>
            <person name="Deodato C.R."/>
            <person name="Hunsperger H.M."/>
            <person name="Ryken S.A."/>
            <person name="Yost W."/>
            <person name="Jha R.K."/>
            <person name="Patterson J."/>
            <person name="Monnat R.J. Jr."/>
            <person name="Barlow S.B."/>
            <person name="Starkenburg S.R."/>
            <person name="Cattolico R.A."/>
        </authorList>
    </citation>
    <scope>NUCLEOTIDE SEQUENCE</scope>
    <source>
        <strain evidence="7">CCMP291</strain>
    </source>
</reference>
<dbReference type="InterPro" id="IPR003689">
    <property type="entry name" value="ZIP"/>
</dbReference>
<feature type="transmembrane region" description="Helical" evidence="5">
    <location>
        <begin position="265"/>
        <end position="282"/>
    </location>
</feature>
<keyword evidence="3 5" id="KW-1133">Transmembrane helix</keyword>
<keyword evidence="4 5" id="KW-0472">Membrane</keyword>
<feature type="transmembrane region" description="Helical" evidence="5">
    <location>
        <begin position="297"/>
        <end position="314"/>
    </location>
</feature>
<feature type="transmembrane region" description="Helical" evidence="5">
    <location>
        <begin position="174"/>
        <end position="193"/>
    </location>
</feature>
<evidence type="ECO:0000256" key="3">
    <source>
        <dbReference type="ARBA" id="ARBA00022989"/>
    </source>
</evidence>
<dbReference type="EMBL" id="JWZX01001061">
    <property type="protein sequence ID" value="KOO34878.1"/>
    <property type="molecule type" value="Genomic_DNA"/>
</dbReference>
<evidence type="ECO:0000313" key="6">
    <source>
        <dbReference type="EMBL" id="KOO34878.1"/>
    </source>
</evidence>
<evidence type="ECO:0000256" key="5">
    <source>
        <dbReference type="SAM" id="Phobius"/>
    </source>
</evidence>
<feature type="transmembrane region" description="Helical" evidence="5">
    <location>
        <begin position="205"/>
        <end position="224"/>
    </location>
</feature>
<dbReference type="GO" id="GO:0046873">
    <property type="term" value="F:metal ion transmembrane transporter activity"/>
    <property type="evidence" value="ECO:0007669"/>
    <property type="project" value="InterPro"/>
</dbReference>
<dbReference type="Pfam" id="PF02535">
    <property type="entry name" value="Zip"/>
    <property type="match status" value="1"/>
</dbReference>
<evidence type="ECO:0000256" key="1">
    <source>
        <dbReference type="ARBA" id="ARBA00004141"/>
    </source>
</evidence>
<dbReference type="Proteomes" id="UP000037460">
    <property type="component" value="Unassembled WGS sequence"/>
</dbReference>